<evidence type="ECO:0000256" key="6">
    <source>
        <dbReference type="ARBA" id="ARBA00046786"/>
    </source>
</evidence>
<evidence type="ECO:0000313" key="9">
    <source>
        <dbReference type="Proteomes" id="UP001152759"/>
    </source>
</evidence>
<evidence type="ECO:0000256" key="2">
    <source>
        <dbReference type="ARBA" id="ARBA00008656"/>
    </source>
</evidence>
<dbReference type="SUPFAM" id="SSF51735">
    <property type="entry name" value="NAD(P)-binding Rossmann-fold domains"/>
    <property type="match status" value="1"/>
</dbReference>
<dbReference type="PANTHER" id="PTHR10491">
    <property type="entry name" value="DTDP-4-DEHYDRORHAMNOSE REDUCTASE"/>
    <property type="match status" value="1"/>
</dbReference>
<dbReference type="Proteomes" id="UP001152759">
    <property type="component" value="Chromosome 8"/>
</dbReference>
<dbReference type="GO" id="GO:0006556">
    <property type="term" value="P:S-adenosylmethionine biosynthetic process"/>
    <property type="evidence" value="ECO:0007669"/>
    <property type="project" value="TreeGrafter"/>
</dbReference>
<organism evidence="8 9">
    <name type="scientific">Bemisia tabaci</name>
    <name type="common">Sweetpotato whitefly</name>
    <name type="synonym">Aleurodes tabaci</name>
    <dbReference type="NCBI Taxonomy" id="7038"/>
    <lineage>
        <taxon>Eukaryota</taxon>
        <taxon>Metazoa</taxon>
        <taxon>Ecdysozoa</taxon>
        <taxon>Arthropoda</taxon>
        <taxon>Hexapoda</taxon>
        <taxon>Insecta</taxon>
        <taxon>Pterygota</taxon>
        <taxon>Neoptera</taxon>
        <taxon>Paraneoptera</taxon>
        <taxon>Hemiptera</taxon>
        <taxon>Sternorrhyncha</taxon>
        <taxon>Aleyrodoidea</taxon>
        <taxon>Aleyrodidae</taxon>
        <taxon>Aleyrodinae</taxon>
        <taxon>Bemisia</taxon>
    </lineage>
</organism>
<dbReference type="GO" id="GO:0048270">
    <property type="term" value="F:methionine adenosyltransferase regulator activity"/>
    <property type="evidence" value="ECO:0007669"/>
    <property type="project" value="TreeGrafter"/>
</dbReference>
<dbReference type="PANTHER" id="PTHR10491:SF4">
    <property type="entry name" value="METHIONINE ADENOSYLTRANSFERASE 2 SUBUNIT BETA"/>
    <property type="match status" value="1"/>
</dbReference>
<evidence type="ECO:0000256" key="3">
    <source>
        <dbReference type="ARBA" id="ARBA00021596"/>
    </source>
</evidence>
<feature type="domain" description="RmlD-like substrate binding" evidence="7">
    <location>
        <begin position="70"/>
        <end position="361"/>
    </location>
</feature>
<evidence type="ECO:0000256" key="1">
    <source>
        <dbReference type="ARBA" id="ARBA00005224"/>
    </source>
</evidence>
<comment type="subunit">
    <text evidence="6">Heterotrimer; composed of a catalytic MAT2A homodimer that binds one regulatory MAT2B chain. Heterohexamer; composed of a central, catalytic MAT2A homotetramer flanked on either side by a regulatory MAT2B chain. NADP binding increases the affinity for MAT2A.</text>
</comment>
<dbReference type="CDD" id="cd05254">
    <property type="entry name" value="dTDP_HR_like_SDR_e"/>
    <property type="match status" value="1"/>
</dbReference>
<dbReference type="EMBL" id="OU963869">
    <property type="protein sequence ID" value="CAH0394301.1"/>
    <property type="molecule type" value="Genomic_DNA"/>
</dbReference>
<name>A0A9P0AGW5_BEMTA</name>
<evidence type="ECO:0000313" key="8">
    <source>
        <dbReference type="EMBL" id="CAH0394301.1"/>
    </source>
</evidence>
<comment type="similarity">
    <text evidence="2">Belongs to the dTDP-4-dehydrorhamnose reductase family. MAT2B subfamily.</text>
</comment>
<keyword evidence="9" id="KW-1185">Reference proteome</keyword>
<evidence type="ECO:0000256" key="4">
    <source>
        <dbReference type="ARBA" id="ARBA00029977"/>
    </source>
</evidence>
<sequence>MITEMTYGAVFLKRLVRSTWWREWRGGGCRAVTSIHLKLDKISITLISTQARCEFIKLSFIIKMSTDEKKVFLTGASGLLGRAIYKKFKSGGWDIQGTAFTRVTEDLIKVDITNEKELKDTVAKFQPKFIIHCAAQRFPDKCDKNPKEAELLNVTATEYIAAIAQQRMIPLIFISTDYVFDGKNPPYQPISEPNPVNLYGKTKAEGETITLSKSLKNIILRVPVLYGPVTSLSESAVTSLLQNLLNTEKPITVSNYEKRRPAHVDDIASICFDLLQQKIKDPELKGIFQWSGEEVFTKYQMIQVMSEVFNLKMDHITPDSKEPDPSAAARPFDVTLDSSRLKSLGIHHHTIFKEGIKKDLAKWVQK</sequence>
<protein>
    <recommendedName>
        <fullName evidence="3">Methionine adenosyltransferase 2 subunit beta</fullName>
    </recommendedName>
    <alternativeName>
        <fullName evidence="4">Methionine adenosyltransferase II beta</fullName>
    </alternativeName>
</protein>
<comment type="function">
    <text evidence="5">Regulatory subunit of S-adenosylmethionine synthetase 2, an enzyme that catalyzes the formation of S-adenosylmethionine from methionine and ATP. Regulates MAT2A catalytic activity by changing its kinetic properties, increasing its affinity for L-methionine. Can bind NADP (in vitro).</text>
</comment>
<dbReference type="Gene3D" id="3.40.50.720">
    <property type="entry name" value="NAD(P)-binding Rossmann-like Domain"/>
    <property type="match status" value="1"/>
</dbReference>
<dbReference type="Pfam" id="PF04321">
    <property type="entry name" value="RmlD_sub_bind"/>
    <property type="match status" value="1"/>
</dbReference>
<dbReference type="FunFam" id="3.40.50.720:FF:000357">
    <property type="entry name" value="Methionine adenosyltransferase 2 subunit beta"/>
    <property type="match status" value="1"/>
</dbReference>
<accession>A0A9P0AGW5</accession>
<reference evidence="8" key="1">
    <citation type="submission" date="2021-12" db="EMBL/GenBank/DDBJ databases">
        <authorList>
            <person name="King R."/>
        </authorList>
    </citation>
    <scope>NUCLEOTIDE SEQUENCE</scope>
</reference>
<dbReference type="GO" id="GO:0048269">
    <property type="term" value="C:methionine adenosyltransferase complex"/>
    <property type="evidence" value="ECO:0007669"/>
    <property type="project" value="TreeGrafter"/>
</dbReference>
<proteinExistence type="inferred from homology"/>
<evidence type="ECO:0000259" key="7">
    <source>
        <dbReference type="Pfam" id="PF04321"/>
    </source>
</evidence>
<evidence type="ECO:0000256" key="5">
    <source>
        <dbReference type="ARBA" id="ARBA00045998"/>
    </source>
</evidence>
<dbReference type="InterPro" id="IPR005913">
    <property type="entry name" value="dTDP_dehydrorham_reduct"/>
</dbReference>
<gene>
    <name evidence="8" type="ORF">BEMITA_LOCUS12616</name>
</gene>
<comment type="pathway">
    <text evidence="1">Amino-acid biosynthesis; S-adenosyl-L-methionine biosynthesis; S-adenosyl-L-methionine from L-methionine: step 1/1.</text>
</comment>
<dbReference type="InterPro" id="IPR036291">
    <property type="entry name" value="NAD(P)-bd_dom_sf"/>
</dbReference>
<dbReference type="InterPro" id="IPR029903">
    <property type="entry name" value="RmlD-like-bd"/>
</dbReference>
<dbReference type="AlphaFoldDB" id="A0A9P0AGW5"/>